<accession>A0ABZ2LCF0</accession>
<keyword evidence="3" id="KW-1185">Reference proteome</keyword>
<dbReference type="InterPro" id="IPR029058">
    <property type="entry name" value="AB_hydrolase_fold"/>
</dbReference>
<dbReference type="InterPro" id="IPR002925">
    <property type="entry name" value="Dienelactn_hydro"/>
</dbReference>
<protein>
    <submittedName>
        <fullName evidence="2">Dienelactone hydrolase family protein</fullName>
    </submittedName>
</protein>
<dbReference type="PANTHER" id="PTHR46623:SF6">
    <property type="entry name" value="ALPHA_BETA-HYDROLASES SUPERFAMILY PROTEIN"/>
    <property type="match status" value="1"/>
</dbReference>
<dbReference type="EMBL" id="CP089983">
    <property type="protein sequence ID" value="WXB06855.1"/>
    <property type="molecule type" value="Genomic_DNA"/>
</dbReference>
<evidence type="ECO:0000313" key="3">
    <source>
        <dbReference type="Proteomes" id="UP001374803"/>
    </source>
</evidence>
<dbReference type="InterPro" id="IPR051049">
    <property type="entry name" value="Dienelactone_hydrolase-like"/>
</dbReference>
<dbReference type="RefSeq" id="WP_394836512.1">
    <property type="nucleotide sequence ID" value="NZ_CP089929.1"/>
</dbReference>
<dbReference type="Pfam" id="PF01738">
    <property type="entry name" value="DLH"/>
    <property type="match status" value="1"/>
</dbReference>
<reference evidence="2" key="1">
    <citation type="submission" date="2021-12" db="EMBL/GenBank/DDBJ databases">
        <title>Discovery of the Pendulisporaceae a myxobacterial family with distinct sporulation behavior and unique specialized metabolism.</title>
        <authorList>
            <person name="Garcia R."/>
            <person name="Popoff A."/>
            <person name="Bader C.D."/>
            <person name="Loehr J."/>
            <person name="Walesch S."/>
            <person name="Walt C."/>
            <person name="Boldt J."/>
            <person name="Bunk B."/>
            <person name="Haeckl F.J.F.P.J."/>
            <person name="Gunesch A.P."/>
            <person name="Birkelbach J."/>
            <person name="Nuebel U."/>
            <person name="Pietschmann T."/>
            <person name="Bach T."/>
            <person name="Mueller R."/>
        </authorList>
    </citation>
    <scope>NUCLEOTIDE SEQUENCE</scope>
    <source>
        <strain evidence="2">MSr11367</strain>
    </source>
</reference>
<dbReference type="GO" id="GO:0016787">
    <property type="term" value="F:hydrolase activity"/>
    <property type="evidence" value="ECO:0007669"/>
    <property type="project" value="UniProtKB-KW"/>
</dbReference>
<dbReference type="Proteomes" id="UP001374803">
    <property type="component" value="Chromosome"/>
</dbReference>
<keyword evidence="2" id="KW-0378">Hydrolase</keyword>
<dbReference type="SUPFAM" id="SSF53474">
    <property type="entry name" value="alpha/beta-Hydrolases"/>
    <property type="match status" value="1"/>
</dbReference>
<dbReference type="PANTHER" id="PTHR46623">
    <property type="entry name" value="CARBOXYMETHYLENEBUTENOLIDASE-RELATED"/>
    <property type="match status" value="1"/>
</dbReference>
<gene>
    <name evidence="2" type="ORF">LVJ94_06355</name>
</gene>
<evidence type="ECO:0000259" key="1">
    <source>
        <dbReference type="Pfam" id="PF01738"/>
    </source>
</evidence>
<proteinExistence type="predicted"/>
<feature type="domain" description="Dienelactone hydrolase" evidence="1">
    <location>
        <begin position="42"/>
        <end position="109"/>
    </location>
</feature>
<dbReference type="Gene3D" id="3.40.50.1820">
    <property type="entry name" value="alpha/beta hydrolase"/>
    <property type="match status" value="1"/>
</dbReference>
<name>A0ABZ2LCF0_9BACT</name>
<evidence type="ECO:0000313" key="2">
    <source>
        <dbReference type="EMBL" id="WXB06855.1"/>
    </source>
</evidence>
<organism evidence="2 3">
    <name type="scientific">Pendulispora rubella</name>
    <dbReference type="NCBI Taxonomy" id="2741070"/>
    <lineage>
        <taxon>Bacteria</taxon>
        <taxon>Pseudomonadati</taxon>
        <taxon>Myxococcota</taxon>
        <taxon>Myxococcia</taxon>
        <taxon>Myxococcales</taxon>
        <taxon>Sorangiineae</taxon>
        <taxon>Pendulisporaceae</taxon>
        <taxon>Pendulispora</taxon>
    </lineage>
</organism>
<sequence>MAHHRFVSRRRHSSAKDGLWGGASAATPRGAVLVIHENRGLLVYGALDTRVNASRPAAQAALEQAALPHEIVTYDGADHAFFNDTGARYNADAAAKAWTKVLDWFGRYLG</sequence>